<dbReference type="GO" id="GO:0004672">
    <property type="term" value="F:protein kinase activity"/>
    <property type="evidence" value="ECO:0000318"/>
    <property type="project" value="GO_Central"/>
</dbReference>
<evidence type="ECO:0000256" key="8">
    <source>
        <dbReference type="ARBA" id="ARBA00022729"/>
    </source>
</evidence>
<comment type="catalytic activity">
    <reaction evidence="17">
        <text>L-threonyl-[protein] + ATP = O-phospho-L-threonyl-[protein] + ADP + H(+)</text>
        <dbReference type="Rhea" id="RHEA:46608"/>
        <dbReference type="Rhea" id="RHEA-COMP:11060"/>
        <dbReference type="Rhea" id="RHEA-COMP:11605"/>
        <dbReference type="ChEBI" id="CHEBI:15378"/>
        <dbReference type="ChEBI" id="CHEBI:30013"/>
        <dbReference type="ChEBI" id="CHEBI:30616"/>
        <dbReference type="ChEBI" id="CHEBI:61977"/>
        <dbReference type="ChEBI" id="CHEBI:456216"/>
        <dbReference type="EC" id="2.7.11.1"/>
    </reaction>
</comment>
<dbReference type="GO" id="GO:0005524">
    <property type="term" value="F:ATP binding"/>
    <property type="evidence" value="ECO:0007669"/>
    <property type="project" value="UniProtKB-KW"/>
</dbReference>
<dbReference type="OrthoDB" id="676979at2759"/>
<dbReference type="InterPro" id="IPR051420">
    <property type="entry name" value="Ser_Thr_Kinases_DiverseReg"/>
</dbReference>
<protein>
    <recommendedName>
        <fullName evidence="2">non-specific serine/threonine protein kinase</fullName>
        <ecNumber evidence="2">2.7.11.1</ecNumber>
    </recommendedName>
</protein>
<name>A0A1U7Z1J4_NELNU</name>
<keyword evidence="20" id="KW-1185">Reference proteome</keyword>
<dbReference type="GeneID" id="104589334"/>
<evidence type="ECO:0000256" key="18">
    <source>
        <dbReference type="ARBA" id="ARBA00048679"/>
    </source>
</evidence>
<dbReference type="eggNOG" id="ENOG502QVKB">
    <property type="taxonomic scope" value="Eukaryota"/>
</dbReference>
<keyword evidence="6" id="KW-0808">Transferase</keyword>
<organism evidence="20 21">
    <name type="scientific">Nelumbo nucifera</name>
    <name type="common">Sacred lotus</name>
    <dbReference type="NCBI Taxonomy" id="4432"/>
    <lineage>
        <taxon>Eukaryota</taxon>
        <taxon>Viridiplantae</taxon>
        <taxon>Streptophyta</taxon>
        <taxon>Embryophyta</taxon>
        <taxon>Tracheophyta</taxon>
        <taxon>Spermatophyta</taxon>
        <taxon>Magnoliopsida</taxon>
        <taxon>Proteales</taxon>
        <taxon>Nelumbonaceae</taxon>
        <taxon>Nelumbo</taxon>
    </lineage>
</organism>
<evidence type="ECO:0000256" key="13">
    <source>
        <dbReference type="ARBA" id="ARBA00022989"/>
    </source>
</evidence>
<dbReference type="OMA" id="YIAPERC"/>
<reference evidence="21" key="1">
    <citation type="submission" date="2025-08" db="UniProtKB">
        <authorList>
            <consortium name="RefSeq"/>
        </authorList>
    </citation>
    <scope>IDENTIFICATION</scope>
</reference>
<dbReference type="AlphaFoldDB" id="A0A1U7Z1J4"/>
<dbReference type="Gene3D" id="1.10.510.10">
    <property type="entry name" value="Transferase(Phosphotransferase) domain 1"/>
    <property type="match status" value="1"/>
</dbReference>
<evidence type="ECO:0000313" key="20">
    <source>
        <dbReference type="Proteomes" id="UP000189703"/>
    </source>
</evidence>
<evidence type="ECO:0000256" key="14">
    <source>
        <dbReference type="ARBA" id="ARBA00023136"/>
    </source>
</evidence>
<dbReference type="KEGG" id="nnu:104589334"/>
<dbReference type="FunFam" id="1.10.510.10:FF:000445">
    <property type="entry name" value="MDIS1-interacting receptor like kinase 2"/>
    <property type="match status" value="1"/>
</dbReference>
<evidence type="ECO:0000256" key="9">
    <source>
        <dbReference type="ARBA" id="ARBA00022737"/>
    </source>
</evidence>
<dbReference type="InterPro" id="IPR000719">
    <property type="entry name" value="Prot_kinase_dom"/>
</dbReference>
<keyword evidence="4" id="KW-0597">Phosphoprotein</keyword>
<dbReference type="FunFam" id="3.30.200.20:FF:000309">
    <property type="entry name" value="Leucine-rich repeat receptor protein kinase MSP1"/>
    <property type="match status" value="1"/>
</dbReference>
<dbReference type="EC" id="2.7.11.1" evidence="2"/>
<evidence type="ECO:0000256" key="6">
    <source>
        <dbReference type="ARBA" id="ARBA00022679"/>
    </source>
</evidence>
<evidence type="ECO:0000256" key="11">
    <source>
        <dbReference type="ARBA" id="ARBA00022777"/>
    </source>
</evidence>
<evidence type="ECO:0000256" key="2">
    <source>
        <dbReference type="ARBA" id="ARBA00012513"/>
    </source>
</evidence>
<dbReference type="Gene3D" id="3.30.200.20">
    <property type="entry name" value="Phosphorylase Kinase, domain 1"/>
    <property type="match status" value="1"/>
</dbReference>
<dbReference type="InterPro" id="IPR011009">
    <property type="entry name" value="Kinase-like_dom_sf"/>
</dbReference>
<keyword evidence="13" id="KW-1133">Transmembrane helix</keyword>
<sequence>MNTIIISISFSLFGIIFVAFLIVGFCFLGRRKLRKSKTEERREKNGDLFSIWNYDGYIAYEDIIKATENFDIKYCIAKGGYGSIYKAQLPAGQVVALKKLHLWEGMVSAYVETLKHEFQVLAKVRHRNIVKLFGFCFHRRCMFFVYEYMERGSLYQILRNQEKAAELDWNKRVNIVKGVAHALSYLHHDCTPPIIHRDLTSNSILLDSEFKACLSDFETAKLLYPHSSNQTMFLGTCGYVAPELAYTTVVNEQCDVYSFGVVALEAIMGRHPRDFISKQLASPDTKALLLKDVFDPRLSPPAGELIAQDVISIVKLALSCLNSNPRSRPTMQRVSQDLLNRKPPLPQPIDTISLWHLMDPAQDLT</sequence>
<evidence type="ECO:0000256" key="7">
    <source>
        <dbReference type="ARBA" id="ARBA00022692"/>
    </source>
</evidence>
<keyword evidence="5" id="KW-0433">Leucine-rich repeat</keyword>
<evidence type="ECO:0000313" key="21">
    <source>
        <dbReference type="RefSeq" id="XP_010245916.1"/>
    </source>
</evidence>
<dbReference type="PANTHER" id="PTHR48005:SF16">
    <property type="entry name" value="MDIS1-INTERACTING RECEPTOR LIKE KINASE 2-LIKE ISOFORM X1"/>
    <property type="match status" value="1"/>
</dbReference>
<accession>A0A1U7Z1J4</accession>
<keyword evidence="12" id="KW-0067">ATP-binding</keyword>
<dbReference type="STRING" id="4432.A0A1U7Z1J4"/>
<gene>
    <name evidence="21" type="primary">LOC104589334</name>
</gene>
<keyword evidence="16" id="KW-0325">Glycoprotein</keyword>
<proteinExistence type="predicted"/>
<keyword evidence="14" id="KW-0472">Membrane</keyword>
<evidence type="ECO:0000256" key="15">
    <source>
        <dbReference type="ARBA" id="ARBA00023170"/>
    </source>
</evidence>
<evidence type="ECO:0000259" key="19">
    <source>
        <dbReference type="PROSITE" id="PS50011"/>
    </source>
</evidence>
<keyword evidence="11" id="KW-0418">Kinase</keyword>
<keyword evidence="3" id="KW-0723">Serine/threonine-protein kinase</keyword>
<evidence type="ECO:0000256" key="4">
    <source>
        <dbReference type="ARBA" id="ARBA00022553"/>
    </source>
</evidence>
<dbReference type="PANTHER" id="PTHR48005">
    <property type="entry name" value="LEUCINE RICH REPEAT KINASE 2"/>
    <property type="match status" value="1"/>
</dbReference>
<dbReference type="Pfam" id="PF00069">
    <property type="entry name" value="Pkinase"/>
    <property type="match status" value="1"/>
</dbReference>
<evidence type="ECO:0000256" key="16">
    <source>
        <dbReference type="ARBA" id="ARBA00023180"/>
    </source>
</evidence>
<keyword evidence="9" id="KW-0677">Repeat</keyword>
<evidence type="ECO:0000256" key="1">
    <source>
        <dbReference type="ARBA" id="ARBA00004479"/>
    </source>
</evidence>
<dbReference type="RefSeq" id="XP_010245916.1">
    <property type="nucleotide sequence ID" value="XM_010247614.1"/>
</dbReference>
<dbReference type="GO" id="GO:0016020">
    <property type="term" value="C:membrane"/>
    <property type="evidence" value="ECO:0007669"/>
    <property type="project" value="UniProtKB-SubCell"/>
</dbReference>
<dbReference type="PROSITE" id="PS50011">
    <property type="entry name" value="PROTEIN_KINASE_DOM"/>
    <property type="match status" value="1"/>
</dbReference>
<dbReference type="GO" id="GO:0004674">
    <property type="term" value="F:protein serine/threonine kinase activity"/>
    <property type="evidence" value="ECO:0007669"/>
    <property type="project" value="UniProtKB-KW"/>
</dbReference>
<dbReference type="SUPFAM" id="SSF56112">
    <property type="entry name" value="Protein kinase-like (PK-like)"/>
    <property type="match status" value="1"/>
</dbReference>
<dbReference type="Proteomes" id="UP000189703">
    <property type="component" value="Unplaced"/>
</dbReference>
<evidence type="ECO:0000256" key="10">
    <source>
        <dbReference type="ARBA" id="ARBA00022741"/>
    </source>
</evidence>
<keyword evidence="8" id="KW-0732">Signal</keyword>
<evidence type="ECO:0000256" key="5">
    <source>
        <dbReference type="ARBA" id="ARBA00022614"/>
    </source>
</evidence>
<keyword evidence="10" id="KW-0547">Nucleotide-binding</keyword>
<evidence type="ECO:0000256" key="3">
    <source>
        <dbReference type="ARBA" id="ARBA00022527"/>
    </source>
</evidence>
<evidence type="ECO:0000256" key="12">
    <source>
        <dbReference type="ARBA" id="ARBA00022840"/>
    </source>
</evidence>
<keyword evidence="15" id="KW-0675">Receptor</keyword>
<keyword evidence="7" id="KW-0812">Transmembrane</keyword>
<feature type="domain" description="Protein kinase" evidence="19">
    <location>
        <begin position="70"/>
        <end position="345"/>
    </location>
</feature>
<comment type="catalytic activity">
    <reaction evidence="18">
        <text>L-seryl-[protein] + ATP = O-phospho-L-seryl-[protein] + ADP + H(+)</text>
        <dbReference type="Rhea" id="RHEA:17989"/>
        <dbReference type="Rhea" id="RHEA-COMP:9863"/>
        <dbReference type="Rhea" id="RHEA-COMP:11604"/>
        <dbReference type="ChEBI" id="CHEBI:15378"/>
        <dbReference type="ChEBI" id="CHEBI:29999"/>
        <dbReference type="ChEBI" id="CHEBI:30616"/>
        <dbReference type="ChEBI" id="CHEBI:83421"/>
        <dbReference type="ChEBI" id="CHEBI:456216"/>
        <dbReference type="EC" id="2.7.11.1"/>
    </reaction>
</comment>
<evidence type="ECO:0000256" key="17">
    <source>
        <dbReference type="ARBA" id="ARBA00047899"/>
    </source>
</evidence>
<comment type="subcellular location">
    <subcellularLocation>
        <location evidence="1">Membrane</location>
        <topology evidence="1">Single-pass type I membrane protein</topology>
    </subcellularLocation>
</comment>